<name>A0AAV5RC83_STABA</name>
<dbReference type="PROSITE" id="PS01013">
    <property type="entry name" value="OSBP"/>
    <property type="match status" value="1"/>
</dbReference>
<sequence>MNMLWKSSSQGDVTDNETEAATGASLANWKDLVKSIASFRGDLSTLTAPPFILAPASLLEYCHFWYAGYEEIRKPALIPKENAEERFLAVVHVFTSIMKQQYTQRNVSDGFEKKPLNPFLGELFVGRVEGDLLRAEQVSHHPPAYAYKIVSPIEDGPTVEQEGHVAIRSRFTTTVSVEQQGKTVYKISDGETYTVGLPPLHLEGFIYAAPFIEVDKTSDITSSESGYKCVFRYSGAGWISGKSHTLKADITDKNGELLYTLSGQWDSLVNITNEKTGETKEFVNHPAKAAISTPVVAPVSEQHELESQRAWKDVADAIRANKTDLIRLHKGNIENAQRELRKKELEEGTEWQHRWFLKGFNSNAEPVWTFSEELYHNDKFFEER</sequence>
<evidence type="ECO:0000256" key="1">
    <source>
        <dbReference type="ARBA" id="ARBA00008842"/>
    </source>
</evidence>
<proteinExistence type="inferred from homology"/>
<dbReference type="GO" id="GO:0016020">
    <property type="term" value="C:membrane"/>
    <property type="evidence" value="ECO:0007669"/>
    <property type="project" value="TreeGrafter"/>
</dbReference>
<dbReference type="PANTHER" id="PTHR10972:SF184">
    <property type="entry name" value="OXYSTEROL-BINDING PROTEIN HOMOLOG 4-RELATED"/>
    <property type="match status" value="1"/>
</dbReference>
<dbReference type="Pfam" id="PF01237">
    <property type="entry name" value="Oxysterol_BP"/>
    <property type="match status" value="1"/>
</dbReference>
<protein>
    <submittedName>
        <fullName evidence="3">Oxysterol-binding protein</fullName>
    </submittedName>
</protein>
<keyword evidence="4" id="KW-1185">Reference proteome</keyword>
<dbReference type="GO" id="GO:0005829">
    <property type="term" value="C:cytosol"/>
    <property type="evidence" value="ECO:0007669"/>
    <property type="project" value="TreeGrafter"/>
</dbReference>
<dbReference type="EMBL" id="BTGC01000001">
    <property type="protein sequence ID" value="GMM49150.1"/>
    <property type="molecule type" value="Genomic_DNA"/>
</dbReference>
<dbReference type="GO" id="GO:0008142">
    <property type="term" value="F:oxysterol binding"/>
    <property type="evidence" value="ECO:0007669"/>
    <property type="project" value="TreeGrafter"/>
</dbReference>
<dbReference type="AlphaFoldDB" id="A0AAV5RC83"/>
<dbReference type="InterPro" id="IPR037239">
    <property type="entry name" value="OSBP_sf"/>
</dbReference>
<dbReference type="PANTHER" id="PTHR10972">
    <property type="entry name" value="OXYSTEROL-BINDING PROTEIN-RELATED"/>
    <property type="match status" value="1"/>
</dbReference>
<dbReference type="InterPro" id="IPR018494">
    <property type="entry name" value="Oxysterol-bd_CS"/>
</dbReference>
<evidence type="ECO:0000313" key="4">
    <source>
        <dbReference type="Proteomes" id="UP001362899"/>
    </source>
</evidence>
<evidence type="ECO:0000256" key="2">
    <source>
        <dbReference type="RuleBase" id="RU003844"/>
    </source>
</evidence>
<dbReference type="Gene3D" id="2.40.160.120">
    <property type="match status" value="1"/>
</dbReference>
<evidence type="ECO:0000313" key="3">
    <source>
        <dbReference type="EMBL" id="GMM49150.1"/>
    </source>
</evidence>
<dbReference type="Gene3D" id="3.30.70.3490">
    <property type="match status" value="1"/>
</dbReference>
<reference evidence="3 4" key="1">
    <citation type="journal article" date="2023" name="Elife">
        <title>Identification of key yeast species and microbe-microbe interactions impacting larval growth of Drosophila in the wild.</title>
        <authorList>
            <person name="Mure A."/>
            <person name="Sugiura Y."/>
            <person name="Maeda R."/>
            <person name="Honda K."/>
            <person name="Sakurai N."/>
            <person name="Takahashi Y."/>
            <person name="Watada M."/>
            <person name="Katoh T."/>
            <person name="Gotoh A."/>
            <person name="Gotoh Y."/>
            <person name="Taniguchi I."/>
            <person name="Nakamura K."/>
            <person name="Hayashi T."/>
            <person name="Katayama T."/>
            <person name="Uemura T."/>
            <person name="Hattori Y."/>
        </authorList>
    </citation>
    <scope>NUCLEOTIDE SEQUENCE [LARGE SCALE GENOMIC DNA]</scope>
    <source>
        <strain evidence="3 4">SB-73</strain>
    </source>
</reference>
<dbReference type="Gene3D" id="1.10.287.2720">
    <property type="match status" value="1"/>
</dbReference>
<accession>A0AAV5RC83</accession>
<dbReference type="Proteomes" id="UP001362899">
    <property type="component" value="Unassembled WGS sequence"/>
</dbReference>
<dbReference type="InterPro" id="IPR000648">
    <property type="entry name" value="Oxysterol-bd"/>
</dbReference>
<comment type="caution">
    <text evidence="3">The sequence shown here is derived from an EMBL/GenBank/DDBJ whole genome shotgun (WGS) entry which is preliminary data.</text>
</comment>
<organism evidence="3 4">
    <name type="scientific">Starmerella bacillaris</name>
    <name type="common">Yeast</name>
    <name type="synonym">Candida zemplinina</name>
    <dbReference type="NCBI Taxonomy" id="1247836"/>
    <lineage>
        <taxon>Eukaryota</taxon>
        <taxon>Fungi</taxon>
        <taxon>Dikarya</taxon>
        <taxon>Ascomycota</taxon>
        <taxon>Saccharomycotina</taxon>
        <taxon>Dipodascomycetes</taxon>
        <taxon>Dipodascales</taxon>
        <taxon>Trichomonascaceae</taxon>
        <taxon>Starmerella</taxon>
    </lineage>
</organism>
<dbReference type="SUPFAM" id="SSF144000">
    <property type="entry name" value="Oxysterol-binding protein-like"/>
    <property type="match status" value="1"/>
</dbReference>
<gene>
    <name evidence="3" type="ORF">DASB73_001080</name>
</gene>
<comment type="similarity">
    <text evidence="1 2">Belongs to the OSBP family.</text>
</comment>
<dbReference type="Gene3D" id="6.10.250.1430">
    <property type="match status" value="1"/>
</dbReference>